<dbReference type="EMBL" id="JAGRRH010000004">
    <property type="protein sequence ID" value="KAG7370745.1"/>
    <property type="molecule type" value="Genomic_DNA"/>
</dbReference>
<feature type="compositionally biased region" description="Basic and acidic residues" evidence="4">
    <location>
        <begin position="454"/>
        <end position="465"/>
    </location>
</feature>
<reference evidence="5" key="1">
    <citation type="journal article" date="2021" name="Sci. Rep.">
        <title>Diploid genomic architecture of Nitzschia inconspicua, an elite biomass production diatom.</title>
        <authorList>
            <person name="Oliver A."/>
            <person name="Podell S."/>
            <person name="Pinowska A."/>
            <person name="Traller J.C."/>
            <person name="Smith S.R."/>
            <person name="McClure R."/>
            <person name="Beliaev A."/>
            <person name="Bohutskyi P."/>
            <person name="Hill E.A."/>
            <person name="Rabines A."/>
            <person name="Zheng H."/>
            <person name="Allen L.Z."/>
            <person name="Kuo A."/>
            <person name="Grigoriev I.V."/>
            <person name="Allen A.E."/>
            <person name="Hazlebeck D."/>
            <person name="Allen E.E."/>
        </authorList>
    </citation>
    <scope>NUCLEOTIDE SEQUENCE</scope>
    <source>
        <strain evidence="5">Hildebrandi</strain>
    </source>
</reference>
<dbReference type="GO" id="GO:0005737">
    <property type="term" value="C:cytoplasm"/>
    <property type="evidence" value="ECO:0007669"/>
    <property type="project" value="TreeGrafter"/>
</dbReference>
<evidence type="ECO:0000256" key="4">
    <source>
        <dbReference type="SAM" id="MobiDB-lite"/>
    </source>
</evidence>
<keyword evidence="1" id="KW-0677">Repeat</keyword>
<proteinExistence type="predicted"/>
<feature type="region of interest" description="Disordered" evidence="4">
    <location>
        <begin position="430"/>
        <end position="465"/>
    </location>
</feature>
<keyword evidence="6" id="KW-1185">Reference proteome</keyword>
<dbReference type="Proteomes" id="UP000693970">
    <property type="component" value="Unassembled WGS sequence"/>
</dbReference>
<evidence type="ECO:0000256" key="1">
    <source>
        <dbReference type="ARBA" id="ARBA00022737"/>
    </source>
</evidence>
<dbReference type="InterPro" id="IPR002110">
    <property type="entry name" value="Ankyrin_rpt"/>
</dbReference>
<dbReference type="AlphaFoldDB" id="A0A9K3LYE6"/>
<dbReference type="Pfam" id="PF13606">
    <property type="entry name" value="Ank_3"/>
    <property type="match status" value="1"/>
</dbReference>
<accession>A0A9K3LYE6</accession>
<dbReference type="InterPro" id="IPR052420">
    <property type="entry name" value="Espin/Espin-like"/>
</dbReference>
<sequence>MTMEELKIKYAPAIKDLTVGSKEPEDDEGMEAVLWEKGDKVEESKSDGRFMTHEKSEDAQLFDMIRRKDWKALMCRCQAHPHLAYVKFSRNSAMSKGNLVLHEICKHCPPIDVVETFYEANDSAVMIRGYGGYLPLHHACANGASDDVIQYLLSKYPEALSVADENEHMLPLHLICKVGASEDTFMLLLSYYPEAASSKDDFGRLPLDYAKNIRSAGSRDIAIKCLNFAKWLKTSTIYARRKTEKEYESRIRGYEECQAQHLKMIKEVHDEEIAELENAVLAQQKDFSKKLNLLTELQQDLKKKEKEIEKQAASLTKIQVIVDLKKVEVDELSKKLAKANKRVEKMSRKLEDRSSELELATQDIEILNQHSEWLETALGSIRKIANTEAPLVRSLHQREESSREWEQSHSQGVARVPAVKKFETAIPRFGKKHVPADEGAFNKMDDDRSEDCDSELHSVTREGAE</sequence>
<keyword evidence="2" id="KW-0040">ANK repeat</keyword>
<keyword evidence="3" id="KW-0175">Coiled coil</keyword>
<dbReference type="PANTHER" id="PTHR24153:SF8">
    <property type="entry name" value="FORKED, ISOFORM F"/>
    <property type="match status" value="1"/>
</dbReference>
<feature type="coiled-coil region" evidence="3">
    <location>
        <begin position="259"/>
        <end position="363"/>
    </location>
</feature>
<dbReference type="GO" id="GO:0051017">
    <property type="term" value="P:actin filament bundle assembly"/>
    <property type="evidence" value="ECO:0007669"/>
    <property type="project" value="TreeGrafter"/>
</dbReference>
<protein>
    <submittedName>
        <fullName evidence="5">Ankyrin repeat domain protein</fullName>
    </submittedName>
</protein>
<gene>
    <name evidence="5" type="ORF">IV203_019315</name>
</gene>
<organism evidence="5 6">
    <name type="scientific">Nitzschia inconspicua</name>
    <dbReference type="NCBI Taxonomy" id="303405"/>
    <lineage>
        <taxon>Eukaryota</taxon>
        <taxon>Sar</taxon>
        <taxon>Stramenopiles</taxon>
        <taxon>Ochrophyta</taxon>
        <taxon>Bacillariophyta</taxon>
        <taxon>Bacillariophyceae</taxon>
        <taxon>Bacillariophycidae</taxon>
        <taxon>Bacillariales</taxon>
        <taxon>Bacillariaceae</taxon>
        <taxon>Nitzschia</taxon>
    </lineage>
</organism>
<name>A0A9K3LYE6_9STRA</name>
<reference evidence="5" key="2">
    <citation type="submission" date="2021-04" db="EMBL/GenBank/DDBJ databases">
        <authorList>
            <person name="Podell S."/>
        </authorList>
    </citation>
    <scope>NUCLEOTIDE SEQUENCE</scope>
    <source>
        <strain evidence="5">Hildebrandi</strain>
    </source>
</reference>
<evidence type="ECO:0000256" key="2">
    <source>
        <dbReference type="ARBA" id="ARBA00023043"/>
    </source>
</evidence>
<dbReference type="PANTHER" id="PTHR24153">
    <property type="entry name" value="ESPIN"/>
    <property type="match status" value="1"/>
</dbReference>
<evidence type="ECO:0000313" key="6">
    <source>
        <dbReference type="Proteomes" id="UP000693970"/>
    </source>
</evidence>
<comment type="caution">
    <text evidence="5">The sequence shown here is derived from an EMBL/GenBank/DDBJ whole genome shotgun (WGS) entry which is preliminary data.</text>
</comment>
<evidence type="ECO:0000313" key="5">
    <source>
        <dbReference type="EMBL" id="KAG7370745.1"/>
    </source>
</evidence>
<dbReference type="GO" id="GO:0051015">
    <property type="term" value="F:actin filament binding"/>
    <property type="evidence" value="ECO:0007669"/>
    <property type="project" value="TreeGrafter"/>
</dbReference>
<dbReference type="OrthoDB" id="44373at2759"/>
<evidence type="ECO:0000256" key="3">
    <source>
        <dbReference type="SAM" id="Coils"/>
    </source>
</evidence>